<dbReference type="EC" id="3.4.13.18" evidence="10"/>
<dbReference type="GO" id="GO:0006508">
    <property type="term" value="P:proteolysis"/>
    <property type="evidence" value="ECO:0007669"/>
    <property type="project" value="UniProtKB-KW"/>
</dbReference>
<dbReference type="PANTHER" id="PTHR43501">
    <property type="entry name" value="CYTOSOL NON-SPECIFIC DIPEPTIDASE"/>
    <property type="match status" value="1"/>
</dbReference>
<dbReference type="CDD" id="cd03890">
    <property type="entry name" value="M20_pepD"/>
    <property type="match status" value="1"/>
</dbReference>
<keyword evidence="3" id="KW-0645">Protease</keyword>
<dbReference type="PANTHER" id="PTHR43501:SF1">
    <property type="entry name" value="CYTOSOL NON-SPECIFIC DIPEPTIDASE"/>
    <property type="match status" value="1"/>
</dbReference>
<gene>
    <name evidence="19" type="ORF">C5Q96_00815</name>
</gene>
<keyword evidence="5" id="KW-0378">Hydrolase</keyword>
<keyword evidence="7" id="KW-0482">Metalloprotease</keyword>
<reference evidence="20" key="1">
    <citation type="submission" date="2018-02" db="EMBL/GenBank/DDBJ databases">
        <authorList>
            <person name="Holder M.E."/>
            <person name="Ajami N.J."/>
            <person name="Petrosino J.F."/>
        </authorList>
    </citation>
    <scope>NUCLEOTIDE SEQUENCE [LARGE SCALE GENOMIC DNA]</scope>
    <source>
        <strain evidence="20">CCUG 47132</strain>
    </source>
</reference>
<dbReference type="InterPro" id="IPR002933">
    <property type="entry name" value="Peptidase_M20"/>
</dbReference>
<keyword evidence="20" id="KW-1185">Reference proteome</keyword>
<evidence type="ECO:0000256" key="3">
    <source>
        <dbReference type="ARBA" id="ARBA00022670"/>
    </source>
</evidence>
<evidence type="ECO:0000256" key="15">
    <source>
        <dbReference type="ARBA" id="ARBA00076004"/>
    </source>
</evidence>
<protein>
    <recommendedName>
        <fullName evidence="13">Cytosol non-specific dipeptidase</fullName>
        <ecNumber evidence="10">3.4.13.18</ecNumber>
    </recommendedName>
    <alternativeName>
        <fullName evidence="16">Aminoacyl-histidine dipeptidase</fullName>
    </alternativeName>
    <alternativeName>
        <fullName evidence="15">Beta-alanyl-histidine dipeptidase</fullName>
    </alternativeName>
    <alternativeName>
        <fullName evidence="14">Carnosinase</fullName>
    </alternativeName>
    <alternativeName>
        <fullName evidence="11">Peptidase D</fullName>
    </alternativeName>
    <alternativeName>
        <fullName evidence="17">Xaa-His dipeptidase</fullName>
    </alternativeName>
</protein>
<dbReference type="FunFam" id="3.40.630.10:FF:000018">
    <property type="entry name" value="Aminoacyl-histidine dipeptidase PepD"/>
    <property type="match status" value="1"/>
</dbReference>
<evidence type="ECO:0000313" key="20">
    <source>
        <dbReference type="Proteomes" id="UP000237883"/>
    </source>
</evidence>
<evidence type="ECO:0000256" key="8">
    <source>
        <dbReference type="ARBA" id="ARBA00023285"/>
    </source>
</evidence>
<dbReference type="PIRSF" id="PIRSF016599">
    <property type="entry name" value="Xaa-His_dipept"/>
    <property type="match status" value="1"/>
</dbReference>
<dbReference type="NCBIfam" id="TIGR01893">
    <property type="entry name" value="aa-his-dipept"/>
    <property type="match status" value="1"/>
</dbReference>
<evidence type="ECO:0000256" key="4">
    <source>
        <dbReference type="ARBA" id="ARBA00022723"/>
    </source>
</evidence>
<evidence type="ECO:0000256" key="2">
    <source>
        <dbReference type="ARBA" id="ARBA00001947"/>
    </source>
</evidence>
<evidence type="ECO:0000256" key="1">
    <source>
        <dbReference type="ARBA" id="ARBA00001941"/>
    </source>
</evidence>
<dbReference type="GO" id="GO:0005829">
    <property type="term" value="C:cytosol"/>
    <property type="evidence" value="ECO:0007669"/>
    <property type="project" value="TreeGrafter"/>
</dbReference>
<proteinExistence type="inferred from homology"/>
<dbReference type="GO" id="GO:0046872">
    <property type="term" value="F:metal ion binding"/>
    <property type="evidence" value="ECO:0007669"/>
    <property type="project" value="UniProtKB-KW"/>
</dbReference>
<evidence type="ECO:0000256" key="12">
    <source>
        <dbReference type="ARBA" id="ARBA00061423"/>
    </source>
</evidence>
<evidence type="ECO:0000256" key="11">
    <source>
        <dbReference type="ARBA" id="ARBA00044252"/>
    </source>
</evidence>
<accession>A0A2S0L2G4</accession>
<evidence type="ECO:0000256" key="10">
    <source>
        <dbReference type="ARBA" id="ARBA00038976"/>
    </source>
</evidence>
<keyword evidence="6" id="KW-0862">Zinc</keyword>
<evidence type="ECO:0000256" key="6">
    <source>
        <dbReference type="ARBA" id="ARBA00022833"/>
    </source>
</evidence>
<dbReference type="InterPro" id="IPR011650">
    <property type="entry name" value="Peptidase_M20_dimer"/>
</dbReference>
<dbReference type="Pfam" id="PF01546">
    <property type="entry name" value="Peptidase_M20"/>
    <property type="match status" value="1"/>
</dbReference>
<keyword evidence="4" id="KW-0479">Metal-binding</keyword>
<feature type="domain" description="Peptidase M20 dimerisation" evidence="18">
    <location>
        <begin position="217"/>
        <end position="299"/>
    </location>
</feature>
<comment type="cofactor">
    <cofactor evidence="1">
        <name>Co(2+)</name>
        <dbReference type="ChEBI" id="CHEBI:48828"/>
    </cofactor>
</comment>
<organism evidence="19 20">
    <name type="scientific">Mogibacterium diversum</name>
    <dbReference type="NCBI Taxonomy" id="114527"/>
    <lineage>
        <taxon>Bacteria</taxon>
        <taxon>Bacillati</taxon>
        <taxon>Bacillota</taxon>
        <taxon>Clostridia</taxon>
        <taxon>Peptostreptococcales</taxon>
        <taxon>Anaerovoracaceae</taxon>
        <taxon>Mogibacterium</taxon>
    </lineage>
</organism>
<dbReference type="SUPFAM" id="SSF53187">
    <property type="entry name" value="Zn-dependent exopeptidases"/>
    <property type="match status" value="1"/>
</dbReference>
<evidence type="ECO:0000256" key="14">
    <source>
        <dbReference type="ARBA" id="ARBA00075285"/>
    </source>
</evidence>
<dbReference type="GO" id="GO:0070573">
    <property type="term" value="F:metallodipeptidase activity"/>
    <property type="evidence" value="ECO:0007669"/>
    <property type="project" value="TreeGrafter"/>
</dbReference>
<evidence type="ECO:0000256" key="5">
    <source>
        <dbReference type="ARBA" id="ARBA00022801"/>
    </source>
</evidence>
<dbReference type="PRINTS" id="PR00934">
    <property type="entry name" value="XHISDIPTASE"/>
</dbReference>
<dbReference type="FunFam" id="3.40.630.10:FF:000015">
    <property type="entry name" value="Aminoacyl-histidine dipeptidase PepD"/>
    <property type="match status" value="1"/>
</dbReference>
<dbReference type="KEGG" id="mdv:C5Q96_00815"/>
<dbReference type="EMBL" id="CP027228">
    <property type="protein sequence ID" value="AVM47480.1"/>
    <property type="molecule type" value="Genomic_DNA"/>
</dbReference>
<dbReference type="Proteomes" id="UP000237883">
    <property type="component" value="Chromosome"/>
</dbReference>
<evidence type="ECO:0000256" key="17">
    <source>
        <dbReference type="ARBA" id="ARBA00078074"/>
    </source>
</evidence>
<evidence type="ECO:0000256" key="9">
    <source>
        <dbReference type="ARBA" id="ARBA00036421"/>
    </source>
</evidence>
<dbReference type="Gene3D" id="3.40.630.10">
    <property type="entry name" value="Zn peptidases"/>
    <property type="match status" value="2"/>
</dbReference>
<comment type="cofactor">
    <cofactor evidence="2">
        <name>Zn(2+)</name>
        <dbReference type="ChEBI" id="CHEBI:29105"/>
    </cofactor>
</comment>
<dbReference type="Pfam" id="PF07687">
    <property type="entry name" value="M20_dimer"/>
    <property type="match status" value="1"/>
</dbReference>
<evidence type="ECO:0000256" key="16">
    <source>
        <dbReference type="ARBA" id="ARBA00077688"/>
    </source>
</evidence>
<name>A0A2S0L2G4_9FIRM</name>
<evidence type="ECO:0000259" key="18">
    <source>
        <dbReference type="Pfam" id="PF07687"/>
    </source>
</evidence>
<evidence type="ECO:0000256" key="13">
    <source>
        <dbReference type="ARBA" id="ARBA00071271"/>
    </source>
</evidence>
<sequence length="491" mass="53537">MIMTLWRFSMSDVSKLAPQEVFRYFKEISDVPRSSSHNEKISAYLVNFAKEHELEYYQDESGNVIIWKDGTPGYENSDMVMIQGHMDIVAEKTEDSTHDFQNDPLELVIDGDFLTANKTTLGADDGAAIAMGLALLDSTDIPHPPLEFIATVDEEIGMLGAYALDGSKIRSRKVINIDSEEEGIITVGCAGAVDIFTSFPADKKLVNGVKYKYVVDGLLAGHSGLDIHQERANAGQIVARLFLDAREKAELNIVSINGGRATNVILGKVDGEVIVATSDVKAFEESIAASTEEIKAEYRTSDPGITVSIEAVGEASEEAVDTVCQDNFFKFLVACPTGVEHYSVELKGLVETSHSIGVVKLEDGRLITKSMSRSSVNSRNRLLARKIGIIAEALGAEVEHGSSYGAWEFNNKSDLLDVCINAYKEQYGEEPVVSAMHAGIECGIWAEKVGKVDAVSIGPDMTGVHSVNEELSIPSTERTWDYLKLILSHCK</sequence>
<keyword evidence="8" id="KW-0170">Cobalt</keyword>
<comment type="similarity">
    <text evidence="12">Belongs to the peptidase M20C family.</text>
</comment>
<comment type="catalytic activity">
    <reaction evidence="9">
        <text>Hydrolysis of dipeptides, preferentially hydrophobic dipeptides including prolyl amino acids.</text>
        <dbReference type="EC" id="3.4.13.18"/>
    </reaction>
</comment>
<dbReference type="AlphaFoldDB" id="A0A2S0L2G4"/>
<evidence type="ECO:0000313" key="19">
    <source>
        <dbReference type="EMBL" id="AVM47480.1"/>
    </source>
</evidence>
<dbReference type="InterPro" id="IPR001160">
    <property type="entry name" value="Peptidase_M20C"/>
</dbReference>
<evidence type="ECO:0000256" key="7">
    <source>
        <dbReference type="ARBA" id="ARBA00023049"/>
    </source>
</evidence>